<protein>
    <submittedName>
        <fullName evidence="1">Uncharacterized protein</fullName>
    </submittedName>
</protein>
<dbReference type="EMBL" id="JANBPG010000033">
    <property type="protein sequence ID" value="KAJ1901323.1"/>
    <property type="molecule type" value="Genomic_DNA"/>
</dbReference>
<comment type="caution">
    <text evidence="1">The sequence shown here is derived from an EMBL/GenBank/DDBJ whole genome shotgun (WGS) entry which is preliminary data.</text>
</comment>
<accession>A0ACC1IUW5</accession>
<proteinExistence type="predicted"/>
<sequence>MDSLNAPVESVAAQRVVSEISAEGTVVLQPTPTAQDQMSQQIAQLWEMHANFQGLSTPDSDADTNEDQEHEHEHEDDSESENQKPATDSTNDSLDAYAVRAQVHEHLTLAQSEIQVSLDIVRLLLAAKKQAAREEALQTQTQMLRHDQAQRLAPSFNALVGSGSGSAEEVQIGGLPFAVGVLDTVRTERRPAAAAGATQFVLGAKHRQLHEAADTLEASARRLREMAAREARFWRTAFGLRRRNWVVLHQSQVNSAVRDDRYFVKFGFADCGSSAAEPALAEILRTEDATDEPLFIPGAADRRRVHVALVAGAGAGAGSASTTSVGSITGPNAGAVGSHERLLRARDAVFDRELYHRLCREARLLELGSIRAIASASSDSPAAAAREALVTALSRDNAAEHFEWTLHTPAAFNANAAPGPLQTHTSRSLPEWQRKLYASVALVTAAMHQRRQHREAKAYQLGHALSSRALTAHRGTSSLPDAFAESSASHNQPITPSASSTDSGSLAAVSRPELLLLAPALQAVQFAKWQHVLASATQRACAAWRRLVDEPIEVISHFGRTFRTPACGQKRTADGLLVGAMDAQEMAEWQRFYSIGSARRGSAAVDGGMAYVVRMRFQGGTVMAIHLDSHGSLFFAKGYFPPPASTAPMSPGLADTDAGAGDAAACNISTGGSAQKALASSEQKLIHRVFRIVPLAGLPEFLDQLRRELQSLVLLRVAAALSRCSYRRIGKQCQMGQWYVHQSQLCVVGEWWQGARHRQIIGVAKWSSSPLLSDNVDAYAEGSDVEGESEREWELTLYFGPKHPTQFDLPLGAAANTAKGELRIPWTTCYPPPSPERMPPLKTFEERLFSLLVSAF</sequence>
<gene>
    <name evidence="1" type="ORF">LPJ66_000877</name>
</gene>
<keyword evidence="2" id="KW-1185">Reference proteome</keyword>
<organism evidence="1 2">
    <name type="scientific">Kickxella alabastrina</name>
    <dbReference type="NCBI Taxonomy" id="61397"/>
    <lineage>
        <taxon>Eukaryota</taxon>
        <taxon>Fungi</taxon>
        <taxon>Fungi incertae sedis</taxon>
        <taxon>Zoopagomycota</taxon>
        <taxon>Kickxellomycotina</taxon>
        <taxon>Kickxellomycetes</taxon>
        <taxon>Kickxellales</taxon>
        <taxon>Kickxellaceae</taxon>
        <taxon>Kickxella</taxon>
    </lineage>
</organism>
<reference evidence="1" key="1">
    <citation type="submission" date="2022-07" db="EMBL/GenBank/DDBJ databases">
        <title>Phylogenomic reconstructions and comparative analyses of Kickxellomycotina fungi.</title>
        <authorList>
            <person name="Reynolds N.K."/>
            <person name="Stajich J.E."/>
            <person name="Barry K."/>
            <person name="Grigoriev I.V."/>
            <person name="Crous P."/>
            <person name="Smith M.E."/>
        </authorList>
    </citation>
    <scope>NUCLEOTIDE SEQUENCE</scope>
    <source>
        <strain evidence="1">Benny 63K</strain>
    </source>
</reference>
<evidence type="ECO:0000313" key="1">
    <source>
        <dbReference type="EMBL" id="KAJ1901323.1"/>
    </source>
</evidence>
<name>A0ACC1IUW5_9FUNG</name>
<evidence type="ECO:0000313" key="2">
    <source>
        <dbReference type="Proteomes" id="UP001150581"/>
    </source>
</evidence>
<dbReference type="Proteomes" id="UP001150581">
    <property type="component" value="Unassembled WGS sequence"/>
</dbReference>